<dbReference type="Proteomes" id="UP001225646">
    <property type="component" value="Unassembled WGS sequence"/>
</dbReference>
<keyword evidence="2" id="KW-1185">Reference proteome</keyword>
<evidence type="ECO:0000313" key="1">
    <source>
        <dbReference type="EMBL" id="MDQ0162811.1"/>
    </source>
</evidence>
<dbReference type="RefSeq" id="WP_044747268.1">
    <property type="nucleotide sequence ID" value="NZ_JAUSTR010000006.1"/>
</dbReference>
<sequence>MSDIIPIKGNVKYSITLDPGVWIFDDRRIDLHTYFDQGQKEEETDQDYIEKTAKHFEREIREGAVFPPTLKTEQKYEKEKVLTGSFAMPLKPFLINASPNEDAHAVIFHTETDEIEMSLEDAKEVILAFSRDGKPLKEDGPIHVYFPDGSNRHNPIRRVREIIVK</sequence>
<evidence type="ECO:0000313" key="2">
    <source>
        <dbReference type="Proteomes" id="UP001225646"/>
    </source>
</evidence>
<evidence type="ECO:0008006" key="3">
    <source>
        <dbReference type="Google" id="ProtNLM"/>
    </source>
</evidence>
<gene>
    <name evidence="1" type="ORF">J2S06_001888</name>
</gene>
<organism evidence="1 2">
    <name type="scientific">Aeribacillus alveayuensis</name>
    <dbReference type="NCBI Taxonomy" id="279215"/>
    <lineage>
        <taxon>Bacteria</taxon>
        <taxon>Bacillati</taxon>
        <taxon>Bacillota</taxon>
        <taxon>Bacilli</taxon>
        <taxon>Bacillales</taxon>
        <taxon>Bacillaceae</taxon>
        <taxon>Aeribacillus</taxon>
    </lineage>
</organism>
<dbReference type="EMBL" id="JAUSTR010000006">
    <property type="protein sequence ID" value="MDQ0162811.1"/>
    <property type="molecule type" value="Genomic_DNA"/>
</dbReference>
<proteinExistence type="predicted"/>
<accession>A0ABT9VPA9</accession>
<protein>
    <recommendedName>
        <fullName evidence="3">Peptidyl-prolyl cis-trans isomerase</fullName>
    </recommendedName>
</protein>
<name>A0ABT9VPA9_9BACI</name>
<comment type="caution">
    <text evidence="1">The sequence shown here is derived from an EMBL/GenBank/DDBJ whole genome shotgun (WGS) entry which is preliminary data.</text>
</comment>
<reference evidence="1 2" key="1">
    <citation type="submission" date="2023-07" db="EMBL/GenBank/DDBJ databases">
        <title>Genomic Encyclopedia of Type Strains, Phase IV (KMG-IV): sequencing the most valuable type-strain genomes for metagenomic binning, comparative biology and taxonomic classification.</title>
        <authorList>
            <person name="Goeker M."/>
        </authorList>
    </citation>
    <scope>NUCLEOTIDE SEQUENCE [LARGE SCALE GENOMIC DNA]</scope>
    <source>
        <strain evidence="1 2">DSM 19092</strain>
    </source>
</reference>